<gene>
    <name evidence="1" type="ORF">LCGC14_1792070</name>
</gene>
<comment type="caution">
    <text evidence="1">The sequence shown here is derived from an EMBL/GenBank/DDBJ whole genome shotgun (WGS) entry which is preliminary data.</text>
</comment>
<organism evidence="1">
    <name type="scientific">marine sediment metagenome</name>
    <dbReference type="NCBI Taxonomy" id="412755"/>
    <lineage>
        <taxon>unclassified sequences</taxon>
        <taxon>metagenomes</taxon>
        <taxon>ecological metagenomes</taxon>
    </lineage>
</organism>
<dbReference type="EMBL" id="LAZR01017131">
    <property type="protein sequence ID" value="KKM01672.1"/>
    <property type="molecule type" value="Genomic_DNA"/>
</dbReference>
<accession>A0A0F9HET8</accession>
<dbReference type="AlphaFoldDB" id="A0A0F9HET8"/>
<reference evidence="1" key="1">
    <citation type="journal article" date="2015" name="Nature">
        <title>Complex archaea that bridge the gap between prokaryotes and eukaryotes.</title>
        <authorList>
            <person name="Spang A."/>
            <person name="Saw J.H."/>
            <person name="Jorgensen S.L."/>
            <person name="Zaremba-Niedzwiedzka K."/>
            <person name="Martijn J."/>
            <person name="Lind A.E."/>
            <person name="van Eijk R."/>
            <person name="Schleper C."/>
            <person name="Guy L."/>
            <person name="Ettema T.J."/>
        </authorList>
    </citation>
    <scope>NUCLEOTIDE SEQUENCE</scope>
</reference>
<name>A0A0F9HET8_9ZZZZ</name>
<evidence type="ECO:0000313" key="1">
    <source>
        <dbReference type="EMBL" id="KKM01672.1"/>
    </source>
</evidence>
<protein>
    <submittedName>
        <fullName evidence="1">Uncharacterized protein</fullName>
    </submittedName>
</protein>
<proteinExistence type="predicted"/>
<sequence>MSEEKDNIFEKISQQEQVLKQIKDLSEEFNSLMIEFSKNCQKILNQKDNCERMLAALRI</sequence>